<evidence type="ECO:0000256" key="4">
    <source>
        <dbReference type="ARBA" id="ARBA00022946"/>
    </source>
</evidence>
<dbReference type="InterPro" id="IPR054099">
    <property type="entry name" value="PSII_PsbQ_pln"/>
</dbReference>
<dbReference type="InterPro" id="IPR008797">
    <property type="entry name" value="PSII_PsbQ"/>
</dbReference>
<dbReference type="EMBL" id="VDCV01000016">
    <property type="protein sequence ID" value="KAB5521632.1"/>
    <property type="molecule type" value="Genomic_DNA"/>
</dbReference>
<protein>
    <submittedName>
        <fullName evidence="8">Uncharacterized protein</fullName>
    </submittedName>
</protein>
<dbReference type="Proteomes" id="UP000326939">
    <property type="component" value="Chromosome 16"/>
</dbReference>
<evidence type="ECO:0000256" key="1">
    <source>
        <dbReference type="ARBA" id="ARBA00004334"/>
    </source>
</evidence>
<keyword evidence="6" id="KW-0472">Membrane</keyword>
<keyword evidence="9" id="KW-1185">Reference proteome</keyword>
<gene>
    <name evidence="8" type="ORF">DKX38_025951</name>
</gene>
<sequence length="298" mass="34044">MCRRCSLKFKSQKYWGKMSKLSSARIYFWWSQVTNTSWNGYNTKPNKELITVAQSCHSSHCRMAHLTNLKGVTETLPAMPKLINVQKPRKRMKITGLLGKKPVNLQEKSFQTTRRLALGLASVALIGNSSAGVSLAEDNWWARDIPLPVPSVENKLANEETGTRSFLKKGIYMANVGLEGSARRVKRYAFDLLALEDLIGPDTLNYVRKYLRIKSTFMYYDLDRIISAVPVDNKQPLTDLANRLFDNFEKLEDASRKKNLSDTKSSYRDTKVLLQEVMQQNPIDLKSKFTYYPDGLQS</sequence>
<name>A0A5N5JR66_9ROSI</name>
<evidence type="ECO:0000256" key="2">
    <source>
        <dbReference type="ARBA" id="ARBA00022528"/>
    </source>
</evidence>
<keyword evidence="3" id="KW-0934">Plastid</keyword>
<dbReference type="GO" id="GO:0019898">
    <property type="term" value="C:extrinsic component of membrane"/>
    <property type="evidence" value="ECO:0007669"/>
    <property type="project" value="InterPro"/>
</dbReference>
<organism evidence="8 9">
    <name type="scientific">Salix brachista</name>
    <dbReference type="NCBI Taxonomy" id="2182728"/>
    <lineage>
        <taxon>Eukaryota</taxon>
        <taxon>Viridiplantae</taxon>
        <taxon>Streptophyta</taxon>
        <taxon>Embryophyta</taxon>
        <taxon>Tracheophyta</taxon>
        <taxon>Spermatophyta</taxon>
        <taxon>Magnoliopsida</taxon>
        <taxon>eudicotyledons</taxon>
        <taxon>Gunneridae</taxon>
        <taxon>Pentapetalae</taxon>
        <taxon>rosids</taxon>
        <taxon>fabids</taxon>
        <taxon>Malpighiales</taxon>
        <taxon>Salicaceae</taxon>
        <taxon>Saliceae</taxon>
        <taxon>Salix</taxon>
    </lineage>
</organism>
<dbReference type="PANTHER" id="PTHR33399:SF2">
    <property type="entry name" value="PHOTOSYNTHETIC NDH SUBUNIT OF LUMENAL LOCATION 3, CHLOROPLASTIC"/>
    <property type="match status" value="1"/>
</dbReference>
<keyword evidence="5" id="KW-0793">Thylakoid</keyword>
<dbReference type="PANTHER" id="PTHR33399">
    <property type="entry name" value="OXYGEN-EVOLVING ENHANCER PROTEIN 3-1, CHLOROPLASTIC"/>
    <property type="match status" value="1"/>
</dbReference>
<evidence type="ECO:0000256" key="7">
    <source>
        <dbReference type="ARBA" id="ARBA00035649"/>
    </source>
</evidence>
<evidence type="ECO:0000313" key="8">
    <source>
        <dbReference type="EMBL" id="KAB5521632.1"/>
    </source>
</evidence>
<dbReference type="InterPro" id="IPR023222">
    <property type="entry name" value="PsbQ-like_dom_sf"/>
</dbReference>
<keyword evidence="2" id="KW-0150">Chloroplast</keyword>
<comment type="caution">
    <text evidence="8">The sequence shown here is derived from an EMBL/GenBank/DDBJ whole genome shotgun (WGS) entry which is preliminary data.</text>
</comment>
<dbReference type="Gene3D" id="1.20.120.290">
    <property type="entry name" value="Oxygen-evolving enhancer protein 3 (PsbQ), four-helix up-down bundle"/>
    <property type="match status" value="1"/>
</dbReference>
<evidence type="ECO:0000256" key="6">
    <source>
        <dbReference type="ARBA" id="ARBA00023136"/>
    </source>
</evidence>
<dbReference type="AlphaFoldDB" id="A0A5N5JR66"/>
<dbReference type="SUPFAM" id="SSF101112">
    <property type="entry name" value="Oxygen-evolving enhancer protein 3"/>
    <property type="match status" value="1"/>
</dbReference>
<dbReference type="GO" id="GO:0005509">
    <property type="term" value="F:calcium ion binding"/>
    <property type="evidence" value="ECO:0007669"/>
    <property type="project" value="InterPro"/>
</dbReference>
<keyword evidence="4" id="KW-0809">Transit peptide</keyword>
<comment type="similarity">
    <text evidence="7">Belongs to the PsbQ family.</text>
</comment>
<dbReference type="GO" id="GO:0009654">
    <property type="term" value="C:photosystem II oxygen evolving complex"/>
    <property type="evidence" value="ECO:0007669"/>
    <property type="project" value="InterPro"/>
</dbReference>
<evidence type="ECO:0000256" key="3">
    <source>
        <dbReference type="ARBA" id="ARBA00022640"/>
    </source>
</evidence>
<accession>A0A5N5JR66</accession>
<reference evidence="9" key="1">
    <citation type="journal article" date="2019" name="Gigascience">
        <title>De novo genome assembly of the endangered Acer yangbiense, a plant species with extremely small populations endemic to Yunnan Province, China.</title>
        <authorList>
            <person name="Yang J."/>
            <person name="Wariss H.M."/>
            <person name="Tao L."/>
            <person name="Zhang R."/>
            <person name="Yun Q."/>
            <person name="Hollingsworth P."/>
            <person name="Dao Z."/>
            <person name="Luo G."/>
            <person name="Guo H."/>
            <person name="Ma Y."/>
            <person name="Sun W."/>
        </authorList>
    </citation>
    <scope>NUCLEOTIDE SEQUENCE [LARGE SCALE GENOMIC DNA]</scope>
    <source>
        <strain evidence="9">cv. br00</strain>
    </source>
</reference>
<proteinExistence type="inferred from homology"/>
<evidence type="ECO:0000256" key="5">
    <source>
        <dbReference type="ARBA" id="ARBA00023078"/>
    </source>
</evidence>
<comment type="subcellular location">
    <subcellularLocation>
        <location evidence="1">Plastid</location>
        <location evidence="1">Chloroplast thylakoid membrane</location>
    </subcellularLocation>
</comment>
<dbReference type="Pfam" id="PF05757">
    <property type="entry name" value="PsbQ"/>
    <property type="match status" value="1"/>
</dbReference>
<dbReference type="FunFam" id="1.20.120.290:FF:000003">
    <property type="entry name" value="Photosynthetic NDH subunit of lumenal location 3, chloroplastic"/>
    <property type="match status" value="1"/>
</dbReference>
<dbReference type="GO" id="GO:0009767">
    <property type="term" value="P:photosynthetic electron transport chain"/>
    <property type="evidence" value="ECO:0007669"/>
    <property type="project" value="TreeGrafter"/>
</dbReference>
<dbReference type="GO" id="GO:0009535">
    <property type="term" value="C:chloroplast thylakoid membrane"/>
    <property type="evidence" value="ECO:0007669"/>
    <property type="project" value="UniProtKB-SubCell"/>
</dbReference>
<evidence type="ECO:0000313" key="9">
    <source>
        <dbReference type="Proteomes" id="UP000326939"/>
    </source>
</evidence>